<dbReference type="InterPro" id="IPR026533">
    <property type="entry name" value="NTPase/PRRC1"/>
</dbReference>
<keyword evidence="4 11" id="KW-0378">Hydrolase</keyword>
<evidence type="ECO:0000256" key="7">
    <source>
        <dbReference type="ARBA" id="ARBA00023211"/>
    </source>
</evidence>
<evidence type="ECO:0000256" key="3">
    <source>
        <dbReference type="ARBA" id="ARBA00022741"/>
    </source>
</evidence>
<proteinExistence type="inferred from homology"/>
<dbReference type="InterPro" id="IPR050299">
    <property type="entry name" value="YjjX_NTPase"/>
</dbReference>
<dbReference type="PANTHER" id="PTHR34699:SF2">
    <property type="entry name" value="NON-CANONICAL PURINE NTP PHOSPHATASE_PRRC1 DOMAIN-CONTAINING PROTEIN"/>
    <property type="match status" value="1"/>
</dbReference>
<evidence type="ECO:0000256" key="5">
    <source>
        <dbReference type="ARBA" id="ARBA00022842"/>
    </source>
</evidence>
<comment type="caution">
    <text evidence="11">Lacks conserved residue(s) required for the propagation of feature annotation.</text>
</comment>
<evidence type="ECO:0000256" key="10">
    <source>
        <dbReference type="ARBA" id="ARBA00060855"/>
    </source>
</evidence>
<keyword evidence="2 11" id="KW-0479">Metal-binding</keyword>
<dbReference type="InterPro" id="IPR002786">
    <property type="entry name" value="Non_canon_purine_NTPase"/>
</dbReference>
<keyword evidence="7 11" id="KW-0464">Manganese</keyword>
<keyword evidence="3 11" id="KW-0547">Nucleotide-binding</keyword>
<dbReference type="OrthoDB" id="164951at2"/>
<gene>
    <name evidence="13" type="ORF">SAMN04488111_0539</name>
</gene>
<dbReference type="Proteomes" id="UP000198412">
    <property type="component" value="Unassembled WGS sequence"/>
</dbReference>
<accession>A0A238VI09</accession>
<evidence type="ECO:0000256" key="8">
    <source>
        <dbReference type="ARBA" id="ARBA00048174"/>
    </source>
</evidence>
<dbReference type="GO" id="GO:0009117">
    <property type="term" value="P:nucleotide metabolic process"/>
    <property type="evidence" value="ECO:0007669"/>
    <property type="project" value="UniProtKB-KW"/>
</dbReference>
<dbReference type="RefSeq" id="WP_089376875.1">
    <property type="nucleotide sequence ID" value="NZ_FZNX01000001.1"/>
</dbReference>
<evidence type="ECO:0000313" key="14">
    <source>
        <dbReference type="Proteomes" id="UP000198412"/>
    </source>
</evidence>
<evidence type="ECO:0000256" key="11">
    <source>
        <dbReference type="HAMAP-Rule" id="MF_00648"/>
    </source>
</evidence>
<dbReference type="GO" id="GO:0006772">
    <property type="term" value="P:thiamine metabolic process"/>
    <property type="evidence" value="ECO:0007669"/>
    <property type="project" value="TreeGrafter"/>
</dbReference>
<dbReference type="PANTHER" id="PTHR34699">
    <property type="match status" value="1"/>
</dbReference>
<dbReference type="NCBIfam" id="NF003459">
    <property type="entry name" value="PRK05074.1"/>
    <property type="match status" value="1"/>
</dbReference>
<comment type="catalytic activity">
    <reaction evidence="8 11">
        <text>ITP + H2O = IDP + phosphate + H(+)</text>
        <dbReference type="Rhea" id="RHEA:28330"/>
        <dbReference type="ChEBI" id="CHEBI:15377"/>
        <dbReference type="ChEBI" id="CHEBI:15378"/>
        <dbReference type="ChEBI" id="CHEBI:43474"/>
        <dbReference type="ChEBI" id="CHEBI:58280"/>
        <dbReference type="ChEBI" id="CHEBI:61402"/>
        <dbReference type="EC" id="3.6.1.73"/>
    </reaction>
</comment>
<dbReference type="FunFam" id="3.90.950.10:FF:000002">
    <property type="entry name" value="Inosine/xanthosine triphosphatase"/>
    <property type="match status" value="1"/>
</dbReference>
<dbReference type="AlphaFoldDB" id="A0A238VI09"/>
<evidence type="ECO:0000256" key="9">
    <source>
        <dbReference type="ARBA" id="ARBA00048781"/>
    </source>
</evidence>
<feature type="domain" description="Non-canonical purine NTP phosphatase/PRRC1" evidence="12">
    <location>
        <begin position="7"/>
        <end position="169"/>
    </location>
</feature>
<name>A0A238VI09_9FLAO</name>
<comment type="cofactor">
    <cofactor evidence="11">
        <name>Mg(2+)</name>
        <dbReference type="ChEBI" id="CHEBI:18420"/>
    </cofactor>
    <cofactor evidence="11">
        <name>Mn(2+)</name>
        <dbReference type="ChEBI" id="CHEBI:29035"/>
    </cofactor>
    <text evidence="11">Binds 1 divalent metal cation per subunit; can use either Mg(2+) or Mn(2+).</text>
</comment>
<dbReference type="Pfam" id="PF01931">
    <property type="entry name" value="NTPase_I-T"/>
    <property type="match status" value="1"/>
</dbReference>
<keyword evidence="6 11" id="KW-0546">Nucleotide metabolism</keyword>
<evidence type="ECO:0000256" key="4">
    <source>
        <dbReference type="ARBA" id="ARBA00022801"/>
    </source>
</evidence>
<dbReference type="NCBIfam" id="TIGR00258">
    <property type="entry name" value="inosine/xanthosine triphosphatase"/>
    <property type="match status" value="1"/>
</dbReference>
<dbReference type="GO" id="GO:0103023">
    <property type="term" value="F:ITPase activity"/>
    <property type="evidence" value="ECO:0007669"/>
    <property type="project" value="UniProtKB-EC"/>
</dbReference>
<sequence>MKKVIVASKNPVKINAVKKGFEKMFPNEIFEFIGVSVSSDVADQPFSNIETLEGAINRVENAKQQYSAAIYWVGIEGGIQPNNEEMEAFAWVVIKSALKTGKSKTGTFFLPPEIVKLINKGLELGEADDIVFNKSNSKQENGAVGLLTNNIIDRTSYYLEAVILALIPFKNEQFY</sequence>
<evidence type="ECO:0000256" key="1">
    <source>
        <dbReference type="ARBA" id="ARBA00001936"/>
    </source>
</evidence>
<comment type="subunit">
    <text evidence="11">Homodimer.</text>
</comment>
<dbReference type="EC" id="3.6.1.73" evidence="11"/>
<keyword evidence="14" id="KW-1185">Reference proteome</keyword>
<comment type="catalytic activity">
    <reaction evidence="9 11">
        <text>XTP + H2O = XDP + phosphate + H(+)</text>
        <dbReference type="Rhea" id="RHEA:28406"/>
        <dbReference type="ChEBI" id="CHEBI:15377"/>
        <dbReference type="ChEBI" id="CHEBI:15378"/>
        <dbReference type="ChEBI" id="CHEBI:43474"/>
        <dbReference type="ChEBI" id="CHEBI:59884"/>
        <dbReference type="ChEBI" id="CHEBI:61314"/>
        <dbReference type="EC" id="3.6.1.73"/>
    </reaction>
</comment>
<dbReference type="Gene3D" id="3.90.950.10">
    <property type="match status" value="1"/>
</dbReference>
<reference evidence="14" key="1">
    <citation type="submission" date="2017-06" db="EMBL/GenBank/DDBJ databases">
        <authorList>
            <person name="Varghese N."/>
            <person name="Submissions S."/>
        </authorList>
    </citation>
    <scope>NUCLEOTIDE SEQUENCE [LARGE SCALE GENOMIC DNA]</scope>
    <source>
        <strain evidence="14">DSM 27993</strain>
    </source>
</reference>
<comment type="similarity">
    <text evidence="10 11">Belongs to the YjjX NTPase family.</text>
</comment>
<dbReference type="EMBL" id="FZNX01000001">
    <property type="protein sequence ID" value="SNR34025.1"/>
    <property type="molecule type" value="Genomic_DNA"/>
</dbReference>
<dbReference type="SUPFAM" id="SSF52972">
    <property type="entry name" value="ITPase-like"/>
    <property type="match status" value="1"/>
</dbReference>
<dbReference type="HAMAP" id="MF_00648">
    <property type="entry name" value="Non_canon_purine_NTPase_YjjX"/>
    <property type="match status" value="1"/>
</dbReference>
<dbReference type="GO" id="GO:0046872">
    <property type="term" value="F:metal ion binding"/>
    <property type="evidence" value="ECO:0007669"/>
    <property type="project" value="UniProtKB-KW"/>
</dbReference>
<keyword evidence="5 11" id="KW-0460">Magnesium</keyword>
<comment type="cofactor">
    <cofactor evidence="1">
        <name>Mn(2+)</name>
        <dbReference type="ChEBI" id="CHEBI:29035"/>
    </cofactor>
</comment>
<evidence type="ECO:0000313" key="13">
    <source>
        <dbReference type="EMBL" id="SNR34025.1"/>
    </source>
</evidence>
<evidence type="ECO:0000256" key="2">
    <source>
        <dbReference type="ARBA" id="ARBA00022723"/>
    </source>
</evidence>
<evidence type="ECO:0000259" key="12">
    <source>
        <dbReference type="Pfam" id="PF01931"/>
    </source>
</evidence>
<dbReference type="InterPro" id="IPR029001">
    <property type="entry name" value="ITPase-like_fam"/>
</dbReference>
<comment type="function">
    <text evidence="11">Phosphatase that hydrolyzes non-canonical purine nucleotides such as XTP and ITP to their respective diphosphate derivatives. Probably excludes non-canonical purines from DNA/RNA precursor pool, thus preventing their incorporation into DNA/RNA and avoiding chromosomal lesions.</text>
</comment>
<organism evidence="13 14">
    <name type="scientific">Lutibacter flavus</name>
    <dbReference type="NCBI Taxonomy" id="691689"/>
    <lineage>
        <taxon>Bacteria</taxon>
        <taxon>Pseudomonadati</taxon>
        <taxon>Bacteroidota</taxon>
        <taxon>Flavobacteriia</taxon>
        <taxon>Flavobacteriales</taxon>
        <taxon>Flavobacteriaceae</taxon>
        <taxon>Lutibacter</taxon>
    </lineage>
</organism>
<evidence type="ECO:0000256" key="6">
    <source>
        <dbReference type="ARBA" id="ARBA00023080"/>
    </source>
</evidence>
<dbReference type="GO" id="GO:0000166">
    <property type="term" value="F:nucleotide binding"/>
    <property type="evidence" value="ECO:0007669"/>
    <property type="project" value="UniProtKB-KW"/>
</dbReference>
<protein>
    <recommendedName>
        <fullName evidence="11">Probable inosine/xanthosine triphosphatase</fullName>
        <shortName evidence="11">ITPase/XTPase</shortName>
        <ecNumber evidence="11">3.6.1.73</ecNumber>
    </recommendedName>
    <alternativeName>
        <fullName evidence="11">Non-canonical purine NTP phosphatase</fullName>
    </alternativeName>
    <alternativeName>
        <fullName evidence="11">Non-standard purine NTP phosphatase</fullName>
    </alternativeName>
    <alternativeName>
        <fullName evidence="11">Nucleoside-triphosphate phosphatase</fullName>
        <shortName evidence="11">NTPase</shortName>
    </alternativeName>
</protein>